<feature type="chain" id="PRO_5047319474" description="Lytic transglycosylase domain-containing protein" evidence="2">
    <location>
        <begin position="22"/>
        <end position="374"/>
    </location>
</feature>
<dbReference type="SUPFAM" id="SSF53955">
    <property type="entry name" value="Lysozyme-like"/>
    <property type="match status" value="1"/>
</dbReference>
<feature type="coiled-coil region" evidence="1">
    <location>
        <begin position="211"/>
        <end position="248"/>
    </location>
</feature>
<evidence type="ECO:0008006" key="5">
    <source>
        <dbReference type="Google" id="ProtNLM"/>
    </source>
</evidence>
<organism evidence="3 4">
    <name type="scientific">Gryllotalpicola koreensis</name>
    <dbReference type="NCBI Taxonomy" id="993086"/>
    <lineage>
        <taxon>Bacteria</taxon>
        <taxon>Bacillati</taxon>
        <taxon>Actinomycetota</taxon>
        <taxon>Actinomycetes</taxon>
        <taxon>Micrococcales</taxon>
        <taxon>Microbacteriaceae</taxon>
        <taxon>Gryllotalpicola</taxon>
    </lineage>
</organism>
<keyword evidence="1" id="KW-0175">Coiled coil</keyword>
<evidence type="ECO:0000256" key="2">
    <source>
        <dbReference type="SAM" id="SignalP"/>
    </source>
</evidence>
<evidence type="ECO:0000256" key="1">
    <source>
        <dbReference type="SAM" id="Coils"/>
    </source>
</evidence>
<evidence type="ECO:0000313" key="4">
    <source>
        <dbReference type="Proteomes" id="UP001501079"/>
    </source>
</evidence>
<proteinExistence type="predicted"/>
<protein>
    <recommendedName>
        <fullName evidence="5">Lytic transglycosylase domain-containing protein</fullName>
    </recommendedName>
</protein>
<evidence type="ECO:0000313" key="3">
    <source>
        <dbReference type="EMBL" id="GAA4171728.1"/>
    </source>
</evidence>
<sequence length="374" mass="39416">MTLSALAAAVAAVLVSGIGAAAPAAADQQWPTQAEIQAAKQNAAASQAEYAKIQGLVRKNQSAAIAAAATALEKQNDYAKAEQAYQTASTKADKLQAQADAAKQAATSADRRFGSITSQLYLAGGNSGLTTQLLLLDRGKASELLDKLSAMSRLTDLAAGLRDQATQQSNVAASLSAEAAAARQVRQKLAGDAQTALASAQAAQKNADSALAKSQAQSKTAFAQMAELKNESARLQQLDAEHQAYLAALAAQRAAQGDSSYLYQVSRSITPDPAAAQAYARSQLGAHGWGGDQWGCLYDLWTHESGWRVNAYNMSSAAYGIPQAWPGQKMATYGSDWMTSYVTQINWGLAYIKSSYGTPCGAWSFEMSHTPNWY</sequence>
<feature type="signal peptide" evidence="2">
    <location>
        <begin position="1"/>
        <end position="21"/>
    </location>
</feature>
<comment type="caution">
    <text evidence="3">The sequence shown here is derived from an EMBL/GenBank/DDBJ whole genome shotgun (WGS) entry which is preliminary data.</text>
</comment>
<feature type="coiled-coil region" evidence="1">
    <location>
        <begin position="78"/>
        <end position="112"/>
    </location>
</feature>
<dbReference type="RefSeq" id="WP_344752334.1">
    <property type="nucleotide sequence ID" value="NZ_BAABBW010000002.1"/>
</dbReference>
<dbReference type="InterPro" id="IPR023346">
    <property type="entry name" value="Lysozyme-like_dom_sf"/>
</dbReference>
<name>A0ABP7ZVV8_9MICO</name>
<dbReference type="EMBL" id="BAABBW010000002">
    <property type="protein sequence ID" value="GAA4171728.1"/>
    <property type="molecule type" value="Genomic_DNA"/>
</dbReference>
<reference evidence="4" key="1">
    <citation type="journal article" date="2019" name="Int. J. Syst. Evol. Microbiol.">
        <title>The Global Catalogue of Microorganisms (GCM) 10K type strain sequencing project: providing services to taxonomists for standard genome sequencing and annotation.</title>
        <authorList>
            <consortium name="The Broad Institute Genomics Platform"/>
            <consortium name="The Broad Institute Genome Sequencing Center for Infectious Disease"/>
            <person name="Wu L."/>
            <person name="Ma J."/>
        </authorList>
    </citation>
    <scope>NUCLEOTIDE SEQUENCE [LARGE SCALE GENOMIC DNA]</scope>
    <source>
        <strain evidence="4">JCM 17591</strain>
    </source>
</reference>
<keyword evidence="4" id="KW-1185">Reference proteome</keyword>
<keyword evidence="2" id="KW-0732">Signal</keyword>
<dbReference type="Proteomes" id="UP001501079">
    <property type="component" value="Unassembled WGS sequence"/>
</dbReference>
<gene>
    <name evidence="3" type="ORF">GCM10022287_11440</name>
</gene>
<accession>A0ABP7ZVV8</accession>